<dbReference type="RefSeq" id="XP_037214539.1">
    <property type="nucleotide sequence ID" value="XM_037369333.1"/>
</dbReference>
<organism evidence="2 3">
    <name type="scientific">Mycena indigotica</name>
    <dbReference type="NCBI Taxonomy" id="2126181"/>
    <lineage>
        <taxon>Eukaryota</taxon>
        <taxon>Fungi</taxon>
        <taxon>Dikarya</taxon>
        <taxon>Basidiomycota</taxon>
        <taxon>Agaricomycotina</taxon>
        <taxon>Agaricomycetes</taxon>
        <taxon>Agaricomycetidae</taxon>
        <taxon>Agaricales</taxon>
        <taxon>Marasmiineae</taxon>
        <taxon>Mycenaceae</taxon>
        <taxon>Mycena</taxon>
    </lineage>
</organism>
<dbReference type="Proteomes" id="UP000636479">
    <property type="component" value="Unassembled WGS sequence"/>
</dbReference>
<evidence type="ECO:0000256" key="1">
    <source>
        <dbReference type="SAM" id="MobiDB-lite"/>
    </source>
</evidence>
<dbReference type="SUPFAM" id="SSF54695">
    <property type="entry name" value="POZ domain"/>
    <property type="match status" value="1"/>
</dbReference>
<proteinExistence type="predicted"/>
<accession>A0A8H6S3Z7</accession>
<dbReference type="GeneID" id="59351849"/>
<dbReference type="EMBL" id="JACAZF010000013">
    <property type="protein sequence ID" value="KAF7291417.1"/>
    <property type="molecule type" value="Genomic_DNA"/>
</dbReference>
<dbReference type="AlphaFoldDB" id="A0A8H6S3Z7"/>
<dbReference type="InterPro" id="IPR011333">
    <property type="entry name" value="SKP1/BTB/POZ_sf"/>
</dbReference>
<dbReference type="OrthoDB" id="3223751at2759"/>
<name>A0A8H6S3Z7_9AGAR</name>
<evidence type="ECO:0000313" key="3">
    <source>
        <dbReference type="Proteomes" id="UP000636479"/>
    </source>
</evidence>
<reference evidence="2" key="1">
    <citation type="submission" date="2020-05" db="EMBL/GenBank/DDBJ databases">
        <title>Mycena genomes resolve the evolution of fungal bioluminescence.</title>
        <authorList>
            <person name="Tsai I.J."/>
        </authorList>
    </citation>
    <scope>NUCLEOTIDE SEQUENCE</scope>
    <source>
        <strain evidence="2">171206Taipei</strain>
    </source>
</reference>
<feature type="region of interest" description="Disordered" evidence="1">
    <location>
        <begin position="1"/>
        <end position="21"/>
    </location>
</feature>
<sequence length="129" mass="14718">MMFLCPRGPHSPDGADDEHPIQTPGVTLAEFEALLDFFYTDTYSKFNNGSLELHKWLDLLSIATCYDFQRLRKGAIDVIDSNGHSLWDSHWGLSKDFHPIECIVLAEKHSIPHWLPIVYMELCKCGTPI</sequence>
<gene>
    <name evidence="2" type="ORF">MIND_01286400</name>
</gene>
<comment type="caution">
    <text evidence="2">The sequence shown here is derived from an EMBL/GenBank/DDBJ whole genome shotgun (WGS) entry which is preliminary data.</text>
</comment>
<dbReference type="Gene3D" id="3.30.710.10">
    <property type="entry name" value="Potassium Channel Kv1.1, Chain A"/>
    <property type="match status" value="1"/>
</dbReference>
<keyword evidence="3" id="KW-1185">Reference proteome</keyword>
<protein>
    <submittedName>
        <fullName evidence="2">BTB domain-containing protein</fullName>
    </submittedName>
</protein>
<evidence type="ECO:0000313" key="2">
    <source>
        <dbReference type="EMBL" id="KAF7291417.1"/>
    </source>
</evidence>